<reference evidence="1 2" key="1">
    <citation type="submission" date="2013-08" db="EMBL/GenBank/DDBJ databases">
        <authorList>
            <person name="Weinstock G."/>
            <person name="Sodergren E."/>
            <person name="Wylie T."/>
            <person name="Fulton L."/>
            <person name="Fulton R."/>
            <person name="Fronick C."/>
            <person name="O'Laughlin M."/>
            <person name="Godfrey J."/>
            <person name="Miner T."/>
            <person name="Herter B."/>
            <person name="Appelbaum E."/>
            <person name="Cordes M."/>
            <person name="Lek S."/>
            <person name="Wollam A."/>
            <person name="Pepin K.H."/>
            <person name="Palsikar V.B."/>
            <person name="Mitreva M."/>
            <person name="Wilson R.K."/>
        </authorList>
    </citation>
    <scope>NUCLEOTIDE SEQUENCE [LARGE SCALE GENOMIC DNA]</scope>
    <source>
        <strain evidence="1 2">ATCC 700332</strain>
    </source>
</reference>
<keyword evidence="2" id="KW-1185">Reference proteome</keyword>
<dbReference type="EMBL" id="AWVH01000024">
    <property type="protein sequence ID" value="ERJ93550.1"/>
    <property type="molecule type" value="Genomic_DNA"/>
</dbReference>
<evidence type="ECO:0000313" key="1">
    <source>
        <dbReference type="EMBL" id="ERJ93550.1"/>
    </source>
</evidence>
<organism evidence="1 2">
    <name type="scientific">Treponema lecithinolyticum ATCC 700332</name>
    <dbReference type="NCBI Taxonomy" id="1321815"/>
    <lineage>
        <taxon>Bacteria</taxon>
        <taxon>Pseudomonadati</taxon>
        <taxon>Spirochaetota</taxon>
        <taxon>Spirochaetia</taxon>
        <taxon>Spirochaetales</taxon>
        <taxon>Treponemataceae</taxon>
        <taxon>Treponema</taxon>
    </lineage>
</organism>
<name>A0ABN0NZP1_TRELE</name>
<accession>A0ABN0NZP1</accession>
<dbReference type="Proteomes" id="UP000016649">
    <property type="component" value="Unassembled WGS sequence"/>
</dbReference>
<protein>
    <submittedName>
        <fullName evidence="1">Uncharacterized protein</fullName>
    </submittedName>
</protein>
<sequence length="41" mass="4732">MKKCGLRKIRYPCTVFYILNCRIPVLSVRRSAGILSNFSLN</sequence>
<gene>
    <name evidence="1" type="ORF">HMPREF9193_00839</name>
</gene>
<comment type="caution">
    <text evidence="1">The sequence shown here is derived from an EMBL/GenBank/DDBJ whole genome shotgun (WGS) entry which is preliminary data.</text>
</comment>
<evidence type="ECO:0000313" key="2">
    <source>
        <dbReference type="Proteomes" id="UP000016649"/>
    </source>
</evidence>
<proteinExistence type="predicted"/>